<evidence type="ECO:0000256" key="3">
    <source>
        <dbReference type="ARBA" id="ARBA00022729"/>
    </source>
</evidence>
<dbReference type="GeneID" id="101851174"/>
<evidence type="ECO:0000256" key="2">
    <source>
        <dbReference type="ARBA" id="ARBA00022525"/>
    </source>
</evidence>
<dbReference type="SMART" id="SM00216">
    <property type="entry name" value="VWD"/>
    <property type="match status" value="1"/>
</dbReference>
<dbReference type="PROSITE" id="PS51233">
    <property type="entry name" value="VWFD"/>
    <property type="match status" value="1"/>
</dbReference>
<feature type="domain" description="VWFC" evidence="5">
    <location>
        <begin position="256"/>
        <end position="315"/>
    </location>
</feature>
<dbReference type="InterPro" id="IPR001846">
    <property type="entry name" value="VWF_type-D"/>
</dbReference>
<dbReference type="PROSITE" id="PS01208">
    <property type="entry name" value="VWFC_1"/>
    <property type="match status" value="2"/>
</dbReference>
<keyword evidence="7" id="KW-1185">Reference proteome</keyword>
<dbReference type="SUPFAM" id="SSF57603">
    <property type="entry name" value="FnI-like domain"/>
    <property type="match status" value="4"/>
</dbReference>
<dbReference type="SMART" id="SM00214">
    <property type="entry name" value="VWC"/>
    <property type="match status" value="5"/>
</dbReference>
<dbReference type="Pfam" id="PF00094">
    <property type="entry name" value="VWD"/>
    <property type="match status" value="1"/>
</dbReference>
<organism evidence="7 8">
    <name type="scientific">Aplysia californica</name>
    <name type="common">California sea hare</name>
    <dbReference type="NCBI Taxonomy" id="6500"/>
    <lineage>
        <taxon>Eukaryota</taxon>
        <taxon>Metazoa</taxon>
        <taxon>Spiralia</taxon>
        <taxon>Lophotrochozoa</taxon>
        <taxon>Mollusca</taxon>
        <taxon>Gastropoda</taxon>
        <taxon>Heterobranchia</taxon>
        <taxon>Euthyneura</taxon>
        <taxon>Tectipleura</taxon>
        <taxon>Aplysiida</taxon>
        <taxon>Aplysioidea</taxon>
        <taxon>Aplysiidae</taxon>
        <taxon>Aplysia</taxon>
    </lineage>
</organism>
<proteinExistence type="predicted"/>
<sequence>MLLGSPAHHSHEGLEDGASVCDVMSGAAQGSLLRPVTERNGHVSRRIFLVLVTVCVVWLCGEVGGQEMRCSKEGERVEVALVDSDPCYSCFCRKGRVECDRTQCADLEGCHAILFSRPAGLCCDVCKGCTVNGTIIPSGTTWPNELDPCVIRTCQAGVITTSREQCHPPCAHPVSVPGQCCPVCAGCHYDGQDRMSGETFPLKTDPTVECVCKIGTITCSRRACPVLNCPRDSVYHRKGERCPRCKGSRVIFDIRGSCYFSKRVYQHGDVILLDSCTSCVCEHGALSCEREQCADVTCPEQERELVAGQCCSTCRVYRGCHTEGGVVQHGESWNSDRCTRCTCEAGHVKCVARLCAAREPQCPRGFVRKEVDGQCCPQCVRGESRCSVRGVEGRRVTTFDGLRYSVSGQCTHELVRSCMDKSLSIRIRYSGSHSRRRRRRQEYKPRETTGSGDVTGPGENVTTSSKTIGSDSVSGDQESSSGHLSVARGSGITSVKLHNTAHYPTASNRRTEGSNKVIELVSVQLGSTRIKLYRTFKVRINSTVHYTSSWKSGQFSVRVKPPRVFLRSSLGVRLAWNMRDNLSIRLDARRAGVGELCGMCGDFNGHSRDDVKDKRGRRLDSARHMAQAWMRGRRCKRQHGTLARAATGSEVDLGSVPKNRVSSGVPGITRSKSSSDSDRRKTGSDSGTSGSSGIKVPVVTNVSAHASLDTGSGSSTDTGSGDVTTPVTIASSSERSSKSLSGSSALPAPPRRPSTSSTSRIRPVDTSEGVGLCQPNSLHWVKVKDDCQKIRNIRLQNCKQVVEVDGFMRLCVEALCSCEGRVPCEVSILQTLSTACS</sequence>
<feature type="compositionally biased region" description="Low complexity" evidence="4">
    <location>
        <begin position="709"/>
        <end position="746"/>
    </location>
</feature>
<feature type="domain" description="VWFC" evidence="5">
    <location>
        <begin position="318"/>
        <end position="380"/>
    </location>
</feature>
<dbReference type="Proteomes" id="UP000694888">
    <property type="component" value="Unplaced"/>
</dbReference>
<protein>
    <submittedName>
        <fullName evidence="8">Uncharacterized protein LOC101851174</fullName>
    </submittedName>
</protein>
<dbReference type="RefSeq" id="XP_012946272.1">
    <property type="nucleotide sequence ID" value="XM_013090818.2"/>
</dbReference>
<dbReference type="SMART" id="SM00215">
    <property type="entry name" value="VWC_out"/>
    <property type="match status" value="2"/>
</dbReference>
<dbReference type="PANTHER" id="PTHR46698:SF4">
    <property type="entry name" value="CROSSVEINLESS 2"/>
    <property type="match status" value="1"/>
</dbReference>
<evidence type="ECO:0000259" key="6">
    <source>
        <dbReference type="PROSITE" id="PS51233"/>
    </source>
</evidence>
<feature type="compositionally biased region" description="Basic and acidic residues" evidence="4">
    <location>
        <begin position="673"/>
        <end position="683"/>
    </location>
</feature>
<dbReference type="Gene3D" id="6.20.200.20">
    <property type="match status" value="5"/>
</dbReference>
<keyword evidence="3" id="KW-0732">Signal</keyword>
<accession>A0ABM1AER0</accession>
<comment type="subcellular location">
    <subcellularLocation>
        <location evidence="1">Secreted</location>
    </subcellularLocation>
</comment>
<dbReference type="InterPro" id="IPR001007">
    <property type="entry name" value="VWF_dom"/>
</dbReference>
<dbReference type="PROSITE" id="PS50184">
    <property type="entry name" value="VWFC_2"/>
    <property type="match status" value="3"/>
</dbReference>
<feature type="region of interest" description="Disordered" evidence="4">
    <location>
        <begin position="429"/>
        <end position="491"/>
    </location>
</feature>
<feature type="region of interest" description="Disordered" evidence="4">
    <location>
        <begin position="633"/>
        <end position="768"/>
    </location>
</feature>
<feature type="compositionally biased region" description="Low complexity" evidence="4">
    <location>
        <begin position="684"/>
        <end position="693"/>
    </location>
</feature>
<evidence type="ECO:0000313" key="7">
    <source>
        <dbReference type="Proteomes" id="UP000694888"/>
    </source>
</evidence>
<reference evidence="8" key="1">
    <citation type="submission" date="2025-08" db="UniProtKB">
        <authorList>
            <consortium name="RefSeq"/>
        </authorList>
    </citation>
    <scope>IDENTIFICATION</scope>
</reference>
<dbReference type="Pfam" id="PF00093">
    <property type="entry name" value="VWC"/>
    <property type="match status" value="2"/>
</dbReference>
<evidence type="ECO:0000256" key="1">
    <source>
        <dbReference type="ARBA" id="ARBA00004613"/>
    </source>
</evidence>
<dbReference type="PANTHER" id="PTHR46698">
    <property type="entry name" value="CROSSVEINLESS 2"/>
    <property type="match status" value="1"/>
</dbReference>
<dbReference type="InterPro" id="IPR052424">
    <property type="entry name" value="Kielin_Chordin-BMP_Reg"/>
</dbReference>
<name>A0ABM1AER0_APLCA</name>
<feature type="domain" description="VWFD" evidence="6">
    <location>
        <begin position="384"/>
        <end position="636"/>
    </location>
</feature>
<feature type="compositionally biased region" description="Low complexity" evidence="4">
    <location>
        <begin position="469"/>
        <end position="482"/>
    </location>
</feature>
<evidence type="ECO:0000259" key="5">
    <source>
        <dbReference type="PROSITE" id="PS50184"/>
    </source>
</evidence>
<feature type="domain" description="VWFC" evidence="5">
    <location>
        <begin position="185"/>
        <end position="246"/>
    </location>
</feature>
<gene>
    <name evidence="8" type="primary">LOC101851174</name>
</gene>
<keyword evidence="2" id="KW-0964">Secreted</keyword>
<evidence type="ECO:0000256" key="4">
    <source>
        <dbReference type="SAM" id="MobiDB-lite"/>
    </source>
</evidence>
<evidence type="ECO:0000313" key="8">
    <source>
        <dbReference type="RefSeq" id="XP_012946272.1"/>
    </source>
</evidence>